<protein>
    <submittedName>
        <fullName evidence="1">Uncharacterized protein</fullName>
    </submittedName>
</protein>
<reference evidence="1" key="1">
    <citation type="submission" date="2022-03" db="EMBL/GenBank/DDBJ databases">
        <authorList>
            <person name="Martin H S."/>
        </authorList>
    </citation>
    <scope>NUCLEOTIDE SEQUENCE</scope>
</reference>
<feature type="non-terminal residue" evidence="1">
    <location>
        <position position="90"/>
    </location>
</feature>
<gene>
    <name evidence="1" type="ORF">IPOD504_LOCUS14156</name>
</gene>
<dbReference type="EMBL" id="OW152817">
    <property type="protein sequence ID" value="CAH2068242.1"/>
    <property type="molecule type" value="Genomic_DNA"/>
</dbReference>
<name>A0ABN8IY36_9NEOP</name>
<evidence type="ECO:0000313" key="2">
    <source>
        <dbReference type="Proteomes" id="UP000837857"/>
    </source>
</evidence>
<organism evidence="1 2">
    <name type="scientific">Iphiclides podalirius</name>
    <name type="common">scarce swallowtail</name>
    <dbReference type="NCBI Taxonomy" id="110791"/>
    <lineage>
        <taxon>Eukaryota</taxon>
        <taxon>Metazoa</taxon>
        <taxon>Ecdysozoa</taxon>
        <taxon>Arthropoda</taxon>
        <taxon>Hexapoda</taxon>
        <taxon>Insecta</taxon>
        <taxon>Pterygota</taxon>
        <taxon>Neoptera</taxon>
        <taxon>Endopterygota</taxon>
        <taxon>Lepidoptera</taxon>
        <taxon>Glossata</taxon>
        <taxon>Ditrysia</taxon>
        <taxon>Papilionoidea</taxon>
        <taxon>Papilionidae</taxon>
        <taxon>Papilioninae</taxon>
        <taxon>Iphiclides</taxon>
    </lineage>
</organism>
<evidence type="ECO:0000313" key="1">
    <source>
        <dbReference type="EMBL" id="CAH2068242.1"/>
    </source>
</evidence>
<accession>A0ABN8IY36</accession>
<sequence length="90" mass="10330">MINTRCGKESTRVREIEIETPRIQSKFKRSVPITEPRQKADSSARHVALTTDHMCLYYTHGALRPRILTDVRYRATERDDGGTGVRKGRS</sequence>
<dbReference type="Proteomes" id="UP000837857">
    <property type="component" value="Chromosome 5"/>
</dbReference>
<proteinExistence type="predicted"/>
<keyword evidence="2" id="KW-1185">Reference proteome</keyword>